<evidence type="ECO:0000256" key="7">
    <source>
        <dbReference type="ARBA" id="ARBA00023053"/>
    </source>
</evidence>
<evidence type="ECO:0000256" key="1">
    <source>
        <dbReference type="ARBA" id="ARBA00004141"/>
    </source>
</evidence>
<dbReference type="Gene3D" id="1.10.287.770">
    <property type="entry name" value="YojJ-like"/>
    <property type="match status" value="1"/>
</dbReference>
<dbReference type="OrthoDB" id="6021021at2759"/>
<keyword evidence="7" id="KW-0915">Sodium</keyword>
<feature type="transmembrane region" description="Helical" evidence="13">
    <location>
        <begin position="79"/>
        <end position="97"/>
    </location>
</feature>
<evidence type="ECO:0008006" key="16">
    <source>
        <dbReference type="Google" id="ProtNLM"/>
    </source>
</evidence>
<evidence type="ECO:0000313" key="15">
    <source>
        <dbReference type="Proteomes" id="UP000007798"/>
    </source>
</evidence>
<gene>
    <name evidence="14" type="primary">Dwil\GK16264</name>
    <name evidence="14" type="ORF">Dwil_GK16264</name>
</gene>
<evidence type="ECO:0000256" key="8">
    <source>
        <dbReference type="ARBA" id="ARBA00023065"/>
    </source>
</evidence>
<keyword evidence="8 12" id="KW-0406">Ion transport</keyword>
<dbReference type="Gene3D" id="2.60.470.10">
    <property type="entry name" value="Acid-sensing ion channels like domains"/>
    <property type="match status" value="1"/>
</dbReference>
<accession>B4NPW6</accession>
<dbReference type="eggNOG" id="KOG4294">
    <property type="taxonomic scope" value="Eukaryota"/>
</dbReference>
<dbReference type="FunCoup" id="B4NPW6">
    <property type="interactions" value="21"/>
</dbReference>
<keyword evidence="4 12" id="KW-0894">Sodium channel</keyword>
<keyword evidence="11 12" id="KW-0407">Ion channel</keyword>
<protein>
    <recommendedName>
        <fullName evidence="16">Pickpocket protein 28</fullName>
    </recommendedName>
</protein>
<keyword evidence="5 12" id="KW-0812">Transmembrane</keyword>
<organism evidence="14 15">
    <name type="scientific">Drosophila willistoni</name>
    <name type="common">Fruit fly</name>
    <dbReference type="NCBI Taxonomy" id="7260"/>
    <lineage>
        <taxon>Eukaryota</taxon>
        <taxon>Metazoa</taxon>
        <taxon>Ecdysozoa</taxon>
        <taxon>Arthropoda</taxon>
        <taxon>Hexapoda</taxon>
        <taxon>Insecta</taxon>
        <taxon>Pterygota</taxon>
        <taxon>Neoptera</taxon>
        <taxon>Endopterygota</taxon>
        <taxon>Diptera</taxon>
        <taxon>Brachycera</taxon>
        <taxon>Muscomorpha</taxon>
        <taxon>Ephydroidea</taxon>
        <taxon>Drosophilidae</taxon>
        <taxon>Drosophila</taxon>
        <taxon>Sophophora</taxon>
    </lineage>
</organism>
<keyword evidence="10 12" id="KW-0739">Sodium transport</keyword>
<evidence type="ECO:0000256" key="13">
    <source>
        <dbReference type="SAM" id="Phobius"/>
    </source>
</evidence>
<dbReference type="EMBL" id="CH964291">
    <property type="protein sequence ID" value="EDW86191.2"/>
    <property type="molecule type" value="Genomic_DNA"/>
</dbReference>
<evidence type="ECO:0000256" key="9">
    <source>
        <dbReference type="ARBA" id="ARBA00023136"/>
    </source>
</evidence>
<dbReference type="InterPro" id="IPR001873">
    <property type="entry name" value="ENaC"/>
</dbReference>
<evidence type="ECO:0000256" key="10">
    <source>
        <dbReference type="ARBA" id="ARBA00023201"/>
    </source>
</evidence>
<dbReference type="FunFam" id="1.10.287.770:FF:000019">
    <property type="entry name" value="Blast:Pickpocket protein 28"/>
    <property type="match status" value="1"/>
</dbReference>
<keyword evidence="3 12" id="KW-0813">Transport</keyword>
<keyword evidence="9 13" id="KW-0472">Membrane</keyword>
<dbReference type="KEGG" id="dwi:6653059"/>
<feature type="transmembrane region" description="Helical" evidence="13">
    <location>
        <begin position="506"/>
        <end position="526"/>
    </location>
</feature>
<keyword evidence="6 13" id="KW-1133">Transmembrane helix</keyword>
<comment type="subcellular location">
    <subcellularLocation>
        <location evidence="1">Membrane</location>
        <topology evidence="1">Multi-pass membrane protein</topology>
    </subcellularLocation>
</comment>
<keyword evidence="15" id="KW-1185">Reference proteome</keyword>
<comment type="similarity">
    <text evidence="2 12">Belongs to the amiloride-sensitive sodium channel (TC 1.A.6) family.</text>
</comment>
<proteinExistence type="inferred from homology"/>
<sequence>MRTHRSRKGYLLWTPPFWKAQQKISAFRKQTPLKDTTAASPIITWRSILARNTDEFCRNTTIHGLKYINSRKLLATDRIFFGLAFLAVLCIAGFLIHDSFEKWNTTPVIVGLNPEPTYITDEPFPAVTICNLNQALATKVRHITSDTTEYAMLQSLCHRNSDVSDDEDNHAKENNWEEFILNVSQPCGKMIIGCRFGADDYNCARVFYPVVTDEGLCCVFNMLHPRFMYKKIVPLSLRNIWSPNTFKAINWHAELGFGSIRRRTKLFYPRAASGTGESLGLSLILDVQANDYYCSSSNSIGFKIALHSPNESPNVRETGVLLAPGLETKLRIDPSMIMTEKYLRAVDRKYRRCLFHNEGNQRLRYFAHYTQRNCNMECLSRLLLKHCGCVGFYMPRINGNDTICSIYKSKCVDTVRLHTIEDTADSCGDDCLPSCFDLTFNSITFSAKITNDGFENTNPTVANYTHSYVERSIAVVNMYYKDETFRAKKQTEFIGISDFLSNVGGLMGLFLGFSFLSIAECVYFALIRPCRSCCELHRNRPVSTLELMMVKKVEFVEHIQQAKENEIARWFHSEYWQYHQQQLDNPV</sequence>
<reference evidence="14 15" key="1">
    <citation type="journal article" date="2007" name="Nature">
        <title>Evolution of genes and genomes on the Drosophila phylogeny.</title>
        <authorList>
            <consortium name="Drosophila 12 Genomes Consortium"/>
            <person name="Clark A.G."/>
            <person name="Eisen M.B."/>
            <person name="Smith D.R."/>
            <person name="Bergman C.M."/>
            <person name="Oliver B."/>
            <person name="Markow T.A."/>
            <person name="Kaufman T.C."/>
            <person name="Kellis M."/>
            <person name="Gelbart W."/>
            <person name="Iyer V.N."/>
            <person name="Pollard D.A."/>
            <person name="Sackton T.B."/>
            <person name="Larracuente A.M."/>
            <person name="Singh N.D."/>
            <person name="Abad J.P."/>
            <person name="Abt D.N."/>
            <person name="Adryan B."/>
            <person name="Aguade M."/>
            <person name="Akashi H."/>
            <person name="Anderson W.W."/>
            <person name="Aquadro C.F."/>
            <person name="Ardell D.H."/>
            <person name="Arguello R."/>
            <person name="Artieri C.G."/>
            <person name="Barbash D.A."/>
            <person name="Barker D."/>
            <person name="Barsanti P."/>
            <person name="Batterham P."/>
            <person name="Batzoglou S."/>
            <person name="Begun D."/>
            <person name="Bhutkar A."/>
            <person name="Blanco E."/>
            <person name="Bosak S.A."/>
            <person name="Bradley R.K."/>
            <person name="Brand A.D."/>
            <person name="Brent M.R."/>
            <person name="Brooks A.N."/>
            <person name="Brown R.H."/>
            <person name="Butlin R.K."/>
            <person name="Caggese C."/>
            <person name="Calvi B.R."/>
            <person name="Bernardo de Carvalho A."/>
            <person name="Caspi A."/>
            <person name="Castrezana S."/>
            <person name="Celniker S.E."/>
            <person name="Chang J.L."/>
            <person name="Chapple C."/>
            <person name="Chatterji S."/>
            <person name="Chinwalla A."/>
            <person name="Civetta A."/>
            <person name="Clifton S.W."/>
            <person name="Comeron J.M."/>
            <person name="Costello J.C."/>
            <person name="Coyne J.A."/>
            <person name="Daub J."/>
            <person name="David R.G."/>
            <person name="Delcher A.L."/>
            <person name="Delehaunty K."/>
            <person name="Do C.B."/>
            <person name="Ebling H."/>
            <person name="Edwards K."/>
            <person name="Eickbush T."/>
            <person name="Evans J.D."/>
            <person name="Filipski A."/>
            <person name="Findeiss S."/>
            <person name="Freyhult E."/>
            <person name="Fulton L."/>
            <person name="Fulton R."/>
            <person name="Garcia A.C."/>
            <person name="Gardiner A."/>
            <person name="Garfield D.A."/>
            <person name="Garvin B.E."/>
            <person name="Gibson G."/>
            <person name="Gilbert D."/>
            <person name="Gnerre S."/>
            <person name="Godfrey J."/>
            <person name="Good R."/>
            <person name="Gotea V."/>
            <person name="Gravely B."/>
            <person name="Greenberg A.J."/>
            <person name="Griffiths-Jones S."/>
            <person name="Gross S."/>
            <person name="Guigo R."/>
            <person name="Gustafson E.A."/>
            <person name="Haerty W."/>
            <person name="Hahn M.W."/>
            <person name="Halligan D.L."/>
            <person name="Halpern A.L."/>
            <person name="Halter G.M."/>
            <person name="Han M.V."/>
            <person name="Heger A."/>
            <person name="Hillier L."/>
            <person name="Hinrichs A.S."/>
            <person name="Holmes I."/>
            <person name="Hoskins R.A."/>
            <person name="Hubisz M.J."/>
            <person name="Hultmark D."/>
            <person name="Huntley M.A."/>
            <person name="Jaffe D.B."/>
            <person name="Jagadeeshan S."/>
            <person name="Jeck W.R."/>
            <person name="Johnson J."/>
            <person name="Jones C.D."/>
            <person name="Jordan W.C."/>
            <person name="Karpen G.H."/>
            <person name="Kataoka E."/>
            <person name="Keightley P.D."/>
            <person name="Kheradpour P."/>
            <person name="Kirkness E.F."/>
            <person name="Koerich L.B."/>
            <person name="Kristiansen K."/>
            <person name="Kudrna D."/>
            <person name="Kulathinal R.J."/>
            <person name="Kumar S."/>
            <person name="Kwok R."/>
            <person name="Lander E."/>
            <person name="Langley C.H."/>
            <person name="Lapoint R."/>
            <person name="Lazzaro B.P."/>
            <person name="Lee S.J."/>
            <person name="Levesque L."/>
            <person name="Li R."/>
            <person name="Lin C.F."/>
            <person name="Lin M.F."/>
            <person name="Lindblad-Toh K."/>
            <person name="Llopart A."/>
            <person name="Long M."/>
            <person name="Low L."/>
            <person name="Lozovsky E."/>
            <person name="Lu J."/>
            <person name="Luo M."/>
            <person name="Machado C.A."/>
            <person name="Makalowski W."/>
            <person name="Marzo M."/>
            <person name="Matsuda M."/>
            <person name="Matzkin L."/>
            <person name="McAllister B."/>
            <person name="McBride C.S."/>
            <person name="McKernan B."/>
            <person name="McKernan K."/>
            <person name="Mendez-Lago M."/>
            <person name="Minx P."/>
            <person name="Mollenhauer M.U."/>
            <person name="Montooth K."/>
            <person name="Mount S.M."/>
            <person name="Mu X."/>
            <person name="Myers E."/>
            <person name="Negre B."/>
            <person name="Newfeld S."/>
            <person name="Nielsen R."/>
            <person name="Noor M.A."/>
            <person name="O'Grady P."/>
            <person name="Pachter L."/>
            <person name="Papaceit M."/>
            <person name="Parisi M.J."/>
            <person name="Parisi M."/>
            <person name="Parts L."/>
            <person name="Pedersen J.S."/>
            <person name="Pesole G."/>
            <person name="Phillippy A.M."/>
            <person name="Ponting C.P."/>
            <person name="Pop M."/>
            <person name="Porcelli D."/>
            <person name="Powell J.R."/>
            <person name="Prohaska S."/>
            <person name="Pruitt K."/>
            <person name="Puig M."/>
            <person name="Quesneville H."/>
            <person name="Ram K.R."/>
            <person name="Rand D."/>
            <person name="Rasmussen M.D."/>
            <person name="Reed L.K."/>
            <person name="Reenan R."/>
            <person name="Reily A."/>
            <person name="Remington K.A."/>
            <person name="Rieger T.T."/>
            <person name="Ritchie M.G."/>
            <person name="Robin C."/>
            <person name="Rogers Y.H."/>
            <person name="Rohde C."/>
            <person name="Rozas J."/>
            <person name="Rubenfield M.J."/>
            <person name="Ruiz A."/>
            <person name="Russo S."/>
            <person name="Salzberg S.L."/>
            <person name="Sanchez-Gracia A."/>
            <person name="Saranga D.J."/>
            <person name="Sato H."/>
            <person name="Schaeffer S.W."/>
            <person name="Schatz M.C."/>
            <person name="Schlenke T."/>
            <person name="Schwartz R."/>
            <person name="Segarra C."/>
            <person name="Singh R.S."/>
            <person name="Sirot L."/>
            <person name="Sirota M."/>
            <person name="Sisneros N.B."/>
            <person name="Smith C.D."/>
            <person name="Smith T.F."/>
            <person name="Spieth J."/>
            <person name="Stage D.E."/>
            <person name="Stark A."/>
            <person name="Stephan W."/>
            <person name="Strausberg R.L."/>
            <person name="Strempel S."/>
            <person name="Sturgill D."/>
            <person name="Sutton G."/>
            <person name="Sutton G.G."/>
            <person name="Tao W."/>
            <person name="Teichmann S."/>
            <person name="Tobari Y.N."/>
            <person name="Tomimura Y."/>
            <person name="Tsolas J.M."/>
            <person name="Valente V.L."/>
            <person name="Venter E."/>
            <person name="Venter J.C."/>
            <person name="Vicario S."/>
            <person name="Vieira F.G."/>
            <person name="Vilella A.J."/>
            <person name="Villasante A."/>
            <person name="Walenz B."/>
            <person name="Wang J."/>
            <person name="Wasserman M."/>
            <person name="Watts T."/>
            <person name="Wilson D."/>
            <person name="Wilson R.K."/>
            <person name="Wing R.A."/>
            <person name="Wolfner M.F."/>
            <person name="Wong A."/>
            <person name="Wong G.K."/>
            <person name="Wu C.I."/>
            <person name="Wu G."/>
            <person name="Yamamoto D."/>
            <person name="Yang H.P."/>
            <person name="Yang S.P."/>
            <person name="Yorke J.A."/>
            <person name="Yoshida K."/>
            <person name="Zdobnov E."/>
            <person name="Zhang P."/>
            <person name="Zhang Y."/>
            <person name="Zimin A.V."/>
            <person name="Baldwin J."/>
            <person name="Abdouelleil A."/>
            <person name="Abdulkadir J."/>
            <person name="Abebe A."/>
            <person name="Abera B."/>
            <person name="Abreu J."/>
            <person name="Acer S.C."/>
            <person name="Aftuck L."/>
            <person name="Alexander A."/>
            <person name="An P."/>
            <person name="Anderson E."/>
            <person name="Anderson S."/>
            <person name="Arachi H."/>
            <person name="Azer M."/>
            <person name="Bachantsang P."/>
            <person name="Barry A."/>
            <person name="Bayul T."/>
            <person name="Berlin A."/>
            <person name="Bessette D."/>
            <person name="Bloom T."/>
            <person name="Blye J."/>
            <person name="Boguslavskiy L."/>
            <person name="Bonnet C."/>
            <person name="Boukhgalter B."/>
            <person name="Bourzgui I."/>
            <person name="Brown A."/>
            <person name="Cahill P."/>
            <person name="Channer S."/>
            <person name="Cheshatsang Y."/>
            <person name="Chuda L."/>
            <person name="Citroen M."/>
            <person name="Collymore A."/>
            <person name="Cooke P."/>
            <person name="Costello M."/>
            <person name="D'Aco K."/>
            <person name="Daza R."/>
            <person name="De Haan G."/>
            <person name="DeGray S."/>
            <person name="DeMaso C."/>
            <person name="Dhargay N."/>
            <person name="Dooley K."/>
            <person name="Dooley E."/>
            <person name="Doricent M."/>
            <person name="Dorje P."/>
            <person name="Dorjee K."/>
            <person name="Dupes A."/>
            <person name="Elong R."/>
            <person name="Falk J."/>
            <person name="Farina A."/>
            <person name="Faro S."/>
            <person name="Ferguson D."/>
            <person name="Fisher S."/>
            <person name="Foley C.D."/>
            <person name="Franke A."/>
            <person name="Friedrich D."/>
            <person name="Gadbois L."/>
            <person name="Gearin G."/>
            <person name="Gearin C.R."/>
            <person name="Giannoukos G."/>
            <person name="Goode T."/>
            <person name="Graham J."/>
            <person name="Grandbois E."/>
            <person name="Grewal S."/>
            <person name="Gyaltsen K."/>
            <person name="Hafez N."/>
            <person name="Hagos B."/>
            <person name="Hall J."/>
            <person name="Henson C."/>
            <person name="Hollinger A."/>
            <person name="Honan T."/>
            <person name="Huard M.D."/>
            <person name="Hughes L."/>
            <person name="Hurhula B."/>
            <person name="Husby M.E."/>
            <person name="Kamat A."/>
            <person name="Kanga B."/>
            <person name="Kashin S."/>
            <person name="Khazanovich D."/>
            <person name="Kisner P."/>
            <person name="Lance K."/>
            <person name="Lara M."/>
            <person name="Lee W."/>
            <person name="Lennon N."/>
            <person name="Letendre F."/>
            <person name="LeVine R."/>
            <person name="Lipovsky A."/>
            <person name="Liu X."/>
            <person name="Liu J."/>
            <person name="Liu S."/>
            <person name="Lokyitsang T."/>
            <person name="Lokyitsang Y."/>
            <person name="Lubonja R."/>
            <person name="Lui A."/>
            <person name="MacDonald P."/>
            <person name="Magnisalis V."/>
            <person name="Maru K."/>
            <person name="Matthews C."/>
            <person name="McCusker W."/>
            <person name="McDonough S."/>
            <person name="Mehta T."/>
            <person name="Meldrim J."/>
            <person name="Meneus L."/>
            <person name="Mihai O."/>
            <person name="Mihalev A."/>
            <person name="Mihova T."/>
            <person name="Mittelman R."/>
            <person name="Mlenga V."/>
            <person name="Montmayeur A."/>
            <person name="Mulrain L."/>
            <person name="Navidi A."/>
            <person name="Naylor J."/>
            <person name="Negash T."/>
            <person name="Nguyen T."/>
            <person name="Nguyen N."/>
            <person name="Nicol R."/>
            <person name="Norbu C."/>
            <person name="Norbu N."/>
            <person name="Novod N."/>
            <person name="O'Neill B."/>
            <person name="Osman S."/>
            <person name="Markiewicz E."/>
            <person name="Oyono O.L."/>
            <person name="Patti C."/>
            <person name="Phunkhang P."/>
            <person name="Pierre F."/>
            <person name="Priest M."/>
            <person name="Raghuraman S."/>
            <person name="Rege F."/>
            <person name="Reyes R."/>
            <person name="Rise C."/>
            <person name="Rogov P."/>
            <person name="Ross K."/>
            <person name="Ryan E."/>
            <person name="Settipalli S."/>
            <person name="Shea T."/>
            <person name="Sherpa N."/>
            <person name="Shi L."/>
            <person name="Shih D."/>
            <person name="Sparrow T."/>
            <person name="Spaulding J."/>
            <person name="Stalker J."/>
            <person name="Stange-Thomann N."/>
            <person name="Stavropoulos S."/>
            <person name="Stone C."/>
            <person name="Strader C."/>
            <person name="Tesfaye S."/>
            <person name="Thomson T."/>
            <person name="Thoulutsang Y."/>
            <person name="Thoulutsang D."/>
            <person name="Topham K."/>
            <person name="Topping I."/>
            <person name="Tsamla T."/>
            <person name="Vassiliev H."/>
            <person name="Vo A."/>
            <person name="Wangchuk T."/>
            <person name="Wangdi T."/>
            <person name="Weiand M."/>
            <person name="Wilkinson J."/>
            <person name="Wilson A."/>
            <person name="Yadav S."/>
            <person name="Young G."/>
            <person name="Yu Q."/>
            <person name="Zembek L."/>
            <person name="Zhong D."/>
            <person name="Zimmer A."/>
            <person name="Zwirko Z."/>
            <person name="Jaffe D.B."/>
            <person name="Alvarez P."/>
            <person name="Brockman W."/>
            <person name="Butler J."/>
            <person name="Chin C."/>
            <person name="Gnerre S."/>
            <person name="Grabherr M."/>
            <person name="Kleber M."/>
            <person name="Mauceli E."/>
            <person name="MacCallum I."/>
        </authorList>
    </citation>
    <scope>NUCLEOTIDE SEQUENCE [LARGE SCALE GENOMIC DNA]</scope>
    <source>
        <strain evidence="15">Tucson 14030-0811.24</strain>
    </source>
</reference>
<dbReference type="GO" id="GO:0015280">
    <property type="term" value="F:ligand-gated sodium channel activity"/>
    <property type="evidence" value="ECO:0007669"/>
    <property type="project" value="TreeGrafter"/>
</dbReference>
<dbReference type="GO" id="GO:0005886">
    <property type="term" value="C:plasma membrane"/>
    <property type="evidence" value="ECO:0007669"/>
    <property type="project" value="TreeGrafter"/>
</dbReference>
<dbReference type="PANTHER" id="PTHR11690">
    <property type="entry name" value="AMILORIDE-SENSITIVE SODIUM CHANNEL-RELATED"/>
    <property type="match status" value="1"/>
</dbReference>
<dbReference type="PRINTS" id="PR01078">
    <property type="entry name" value="AMINACHANNEL"/>
</dbReference>
<evidence type="ECO:0000313" key="14">
    <source>
        <dbReference type="EMBL" id="EDW86191.2"/>
    </source>
</evidence>
<dbReference type="HOGENOM" id="CLU_024950_1_0_1"/>
<dbReference type="PANTHER" id="PTHR11690:SF243">
    <property type="entry name" value="PICKPOCKET 12-RELATED"/>
    <property type="match status" value="1"/>
</dbReference>
<evidence type="ECO:0000256" key="5">
    <source>
        <dbReference type="ARBA" id="ARBA00022692"/>
    </source>
</evidence>
<name>B4NPW6_DROWI</name>
<evidence type="ECO:0000256" key="12">
    <source>
        <dbReference type="RuleBase" id="RU000679"/>
    </source>
</evidence>
<evidence type="ECO:0000256" key="2">
    <source>
        <dbReference type="ARBA" id="ARBA00007193"/>
    </source>
</evidence>
<evidence type="ECO:0000256" key="6">
    <source>
        <dbReference type="ARBA" id="ARBA00022989"/>
    </source>
</evidence>
<dbReference type="AlphaFoldDB" id="B4NPW6"/>
<evidence type="ECO:0000256" key="4">
    <source>
        <dbReference type="ARBA" id="ARBA00022461"/>
    </source>
</evidence>
<dbReference type="InParanoid" id="B4NPW6"/>
<dbReference type="Pfam" id="PF00858">
    <property type="entry name" value="ASC"/>
    <property type="match status" value="1"/>
</dbReference>
<evidence type="ECO:0000256" key="11">
    <source>
        <dbReference type="ARBA" id="ARBA00023303"/>
    </source>
</evidence>
<evidence type="ECO:0000256" key="3">
    <source>
        <dbReference type="ARBA" id="ARBA00022448"/>
    </source>
</evidence>
<dbReference type="Proteomes" id="UP000007798">
    <property type="component" value="Unassembled WGS sequence"/>
</dbReference>